<feature type="transmembrane region" description="Helical" evidence="1">
    <location>
        <begin position="370"/>
        <end position="390"/>
    </location>
</feature>
<feature type="transmembrane region" description="Helical" evidence="1">
    <location>
        <begin position="233"/>
        <end position="252"/>
    </location>
</feature>
<feature type="transmembrane region" description="Helical" evidence="1">
    <location>
        <begin position="58"/>
        <end position="77"/>
    </location>
</feature>
<dbReference type="Proteomes" id="UP000283341">
    <property type="component" value="Unassembled WGS sequence"/>
</dbReference>
<evidence type="ECO:0000313" key="3">
    <source>
        <dbReference type="Proteomes" id="UP000283341"/>
    </source>
</evidence>
<feature type="transmembrane region" description="Helical" evidence="1">
    <location>
        <begin position="28"/>
        <end position="46"/>
    </location>
</feature>
<evidence type="ECO:0000313" key="2">
    <source>
        <dbReference type="EMBL" id="RGS35959.1"/>
    </source>
</evidence>
<accession>A0A412IG11</accession>
<name>A0A412IG11_9BACE</name>
<keyword evidence="1" id="KW-1133">Transmembrane helix</keyword>
<feature type="transmembrane region" description="Helical" evidence="1">
    <location>
        <begin position="6"/>
        <end position="21"/>
    </location>
</feature>
<reference evidence="2 3" key="1">
    <citation type="submission" date="2018-08" db="EMBL/GenBank/DDBJ databases">
        <title>A genome reference for cultivated species of the human gut microbiota.</title>
        <authorList>
            <person name="Zou Y."/>
            <person name="Xue W."/>
            <person name="Luo G."/>
        </authorList>
    </citation>
    <scope>NUCLEOTIDE SEQUENCE [LARGE SCALE GENOMIC DNA]</scope>
    <source>
        <strain evidence="2 3">AF22-3AC</strain>
    </source>
</reference>
<dbReference type="RefSeq" id="WP_118402916.1">
    <property type="nucleotide sequence ID" value="NZ_JADNFX010000026.1"/>
</dbReference>
<organism evidence="2 3">
    <name type="scientific">Bacteroides cellulosilyticus</name>
    <dbReference type="NCBI Taxonomy" id="246787"/>
    <lineage>
        <taxon>Bacteria</taxon>
        <taxon>Pseudomonadati</taxon>
        <taxon>Bacteroidota</taxon>
        <taxon>Bacteroidia</taxon>
        <taxon>Bacteroidales</taxon>
        <taxon>Bacteroidaceae</taxon>
        <taxon>Bacteroides</taxon>
    </lineage>
</organism>
<feature type="transmembrane region" description="Helical" evidence="1">
    <location>
        <begin position="402"/>
        <end position="418"/>
    </location>
</feature>
<keyword evidence="1" id="KW-0812">Transmembrane</keyword>
<dbReference type="NCBIfam" id="TIGR04370">
    <property type="entry name" value="glyco_rpt_poly"/>
    <property type="match status" value="1"/>
</dbReference>
<proteinExistence type="predicted"/>
<keyword evidence="1" id="KW-0472">Membrane</keyword>
<dbReference type="AlphaFoldDB" id="A0A412IG11"/>
<feature type="transmembrane region" description="Helical" evidence="1">
    <location>
        <begin position="424"/>
        <end position="446"/>
    </location>
</feature>
<feature type="transmembrane region" description="Helical" evidence="1">
    <location>
        <begin position="152"/>
        <end position="173"/>
    </location>
</feature>
<feature type="transmembrane region" description="Helical" evidence="1">
    <location>
        <begin position="180"/>
        <end position="195"/>
    </location>
</feature>
<feature type="transmembrane region" description="Helical" evidence="1">
    <location>
        <begin position="104"/>
        <end position="121"/>
    </location>
</feature>
<sequence>MFFIFVIVTYLLSLLIANLTVRDRISKFIIFTHLSYWLICLAFSYFNPFGLYEVSSRTYAIFILHTLSFLIGFLIVYPRINNEGLSAIGVKCWETIDKIQKNKLWLIFCCCYILLMLYVFYQYKEVILIYTVSDVARNIDLLFEDKGLLSSVYRLILPAFNIIFVFLLTYSFLYKKEWKYIVIYAIPVVIKSLIGGSRGSIMIIVVYIGILYLFSFFLDVRHKNSKMLTTKKIALLSIAFIFVYVTASYLSYLRNITRGGEATELTINAIEEGARDLNKDILVYHIGPFRAFDYAMERNYLKNIGGYQYGRATFMGLEGFISMFTTQIGYEIKTVYDKTVKVQQANIITIGNSSHDGPIEFNFAYTNAMIFYYDMGVWGVFLFSFLYGMMTRVAIKRLYRKKSLFSLMIVTYLFYSITRVGFQWVFVSPAIFVFLFLLLFCDLSIWGGKRSYLKTQN</sequence>
<dbReference type="EMBL" id="QRVJ01000012">
    <property type="protein sequence ID" value="RGS35959.1"/>
    <property type="molecule type" value="Genomic_DNA"/>
</dbReference>
<feature type="transmembrane region" description="Helical" evidence="1">
    <location>
        <begin position="201"/>
        <end position="221"/>
    </location>
</feature>
<gene>
    <name evidence="2" type="ORF">DWX97_15020</name>
</gene>
<evidence type="ECO:0000256" key="1">
    <source>
        <dbReference type="SAM" id="Phobius"/>
    </source>
</evidence>
<protein>
    <submittedName>
        <fullName evidence="2">O-antigen polysaccharide polymerase Wzy</fullName>
    </submittedName>
</protein>
<comment type="caution">
    <text evidence="2">The sequence shown here is derived from an EMBL/GenBank/DDBJ whole genome shotgun (WGS) entry which is preliminary data.</text>
</comment>